<dbReference type="RefSeq" id="WP_097553860.1">
    <property type="nucleotide sequence ID" value="NZ_PCMW01000032.1"/>
</dbReference>
<dbReference type="Pfam" id="PF03992">
    <property type="entry name" value="ABM"/>
    <property type="match status" value="1"/>
</dbReference>
<organism evidence="3 4">
    <name type="scientific">Flavobacterium branchiophilum</name>
    <dbReference type="NCBI Taxonomy" id="55197"/>
    <lineage>
        <taxon>Bacteria</taxon>
        <taxon>Pseudomonadati</taxon>
        <taxon>Bacteroidota</taxon>
        <taxon>Flavobacteriia</taxon>
        <taxon>Flavobacteriales</taxon>
        <taxon>Flavobacteriaceae</taxon>
        <taxon>Flavobacterium</taxon>
    </lineage>
</organism>
<dbReference type="InterPro" id="IPR004360">
    <property type="entry name" value="Glyas_Fos-R_dOase_dom"/>
</dbReference>
<dbReference type="InterPro" id="IPR037523">
    <property type="entry name" value="VOC_core"/>
</dbReference>
<dbReference type="Gene3D" id="3.30.70.100">
    <property type="match status" value="1"/>
</dbReference>
<sequence length="226" mass="26397">MHNYIAHVAILVQDYDEAIAFYTQKLGFELIEDTPLTAEKRWVLVRPKYTKGTALLLAKASNDNQKKYIGNQAGGRVFLFLYTDNFDNFYQNLLKNNIKIIRQPKVENYGKVAVFEDLYGNFWDLIESKSYKKMFYTNAILQINETVPIEVALEALKNLREATLLELGCLSFEIHQMKDNPRKMVVMECFDDESHFHQHLNSLHLQNFLAQNIVSIEKTYETQNIM</sequence>
<dbReference type="PANTHER" id="PTHR36437:SF2">
    <property type="entry name" value="GLYOXALASE_BLEOMYCIN RESISTANCE PROTEIN_DIOXYGENASE"/>
    <property type="match status" value="1"/>
</dbReference>
<dbReference type="PANTHER" id="PTHR36437">
    <property type="entry name" value="GLYOXALASE/BLEOMYCIN RESISTANCE PROTEIN/DIOXYGENASE"/>
    <property type="match status" value="1"/>
</dbReference>
<name>A0A2H3KCS4_9FLAO</name>
<evidence type="ECO:0000259" key="2">
    <source>
        <dbReference type="PROSITE" id="PS51819"/>
    </source>
</evidence>
<evidence type="ECO:0000259" key="1">
    <source>
        <dbReference type="PROSITE" id="PS51725"/>
    </source>
</evidence>
<feature type="domain" description="VOC" evidence="2">
    <location>
        <begin position="4"/>
        <end position="128"/>
    </location>
</feature>
<dbReference type="SUPFAM" id="SSF54593">
    <property type="entry name" value="Glyoxalase/Bleomycin resistance protein/Dihydroxybiphenyl dioxygenase"/>
    <property type="match status" value="1"/>
</dbReference>
<proteinExistence type="predicted"/>
<dbReference type="Gene3D" id="3.10.180.10">
    <property type="entry name" value="2,3-Dihydroxybiphenyl 1,2-Dioxygenase, domain 1"/>
    <property type="match status" value="1"/>
</dbReference>
<dbReference type="InterPro" id="IPR007138">
    <property type="entry name" value="ABM_dom"/>
</dbReference>
<gene>
    <name evidence="3" type="ORF">B0A77_05905</name>
</gene>
<accession>A0A2H3KCS4</accession>
<dbReference type="Proteomes" id="UP000220828">
    <property type="component" value="Unassembled WGS sequence"/>
</dbReference>
<dbReference type="SUPFAM" id="SSF54909">
    <property type="entry name" value="Dimeric alpha+beta barrel"/>
    <property type="match status" value="1"/>
</dbReference>
<feature type="domain" description="ABM" evidence="1">
    <location>
        <begin position="135"/>
        <end position="226"/>
    </location>
</feature>
<dbReference type="PROSITE" id="PS51819">
    <property type="entry name" value="VOC"/>
    <property type="match status" value="1"/>
</dbReference>
<dbReference type="InterPro" id="IPR029068">
    <property type="entry name" value="Glyas_Bleomycin-R_OHBP_Dase"/>
</dbReference>
<evidence type="ECO:0000313" key="3">
    <source>
        <dbReference type="EMBL" id="PDS25206.1"/>
    </source>
</evidence>
<reference evidence="3 4" key="1">
    <citation type="submission" date="2017-09" db="EMBL/GenBank/DDBJ databases">
        <title>Whole genomes of Flavobacteriaceae.</title>
        <authorList>
            <person name="Stine C."/>
            <person name="Li C."/>
            <person name="Tadesse D."/>
        </authorList>
    </citation>
    <scope>NUCLEOTIDE SEQUENCE [LARGE SCALE GENOMIC DNA]</scope>
    <source>
        <strain evidence="3 4">ATCC 35036</strain>
    </source>
</reference>
<dbReference type="Pfam" id="PF00903">
    <property type="entry name" value="Glyoxalase"/>
    <property type="match status" value="1"/>
</dbReference>
<evidence type="ECO:0000313" key="4">
    <source>
        <dbReference type="Proteomes" id="UP000220828"/>
    </source>
</evidence>
<dbReference type="InterPro" id="IPR011008">
    <property type="entry name" value="Dimeric_a/b-barrel"/>
</dbReference>
<dbReference type="AlphaFoldDB" id="A0A2H3KCS4"/>
<comment type="caution">
    <text evidence="3">The sequence shown here is derived from an EMBL/GenBank/DDBJ whole genome shotgun (WGS) entry which is preliminary data.</text>
</comment>
<protein>
    <submittedName>
        <fullName evidence="3">Glyoxalase</fullName>
    </submittedName>
</protein>
<dbReference type="PROSITE" id="PS51725">
    <property type="entry name" value="ABM"/>
    <property type="match status" value="1"/>
</dbReference>
<dbReference type="EMBL" id="PCMW01000032">
    <property type="protein sequence ID" value="PDS25206.1"/>
    <property type="molecule type" value="Genomic_DNA"/>
</dbReference>
<dbReference type="OrthoDB" id="9794917at2"/>